<dbReference type="InterPro" id="IPR011009">
    <property type="entry name" value="Kinase-like_dom_sf"/>
</dbReference>
<dbReference type="RefSeq" id="WP_134131492.1">
    <property type="nucleotide sequence ID" value="NZ_SODU01000003.1"/>
</dbReference>
<comment type="catalytic activity">
    <reaction evidence="7">
        <text>L-threonyl-[protein] + ATP = O-phospho-L-threonyl-[protein] + ADP + H(+)</text>
        <dbReference type="Rhea" id="RHEA:46608"/>
        <dbReference type="Rhea" id="RHEA-COMP:11060"/>
        <dbReference type="Rhea" id="RHEA-COMP:11605"/>
        <dbReference type="ChEBI" id="CHEBI:15378"/>
        <dbReference type="ChEBI" id="CHEBI:30013"/>
        <dbReference type="ChEBI" id="CHEBI:30616"/>
        <dbReference type="ChEBI" id="CHEBI:61977"/>
        <dbReference type="ChEBI" id="CHEBI:456216"/>
        <dbReference type="EC" id="2.7.11.1"/>
    </reaction>
</comment>
<dbReference type="Gene3D" id="1.10.510.10">
    <property type="entry name" value="Transferase(Phosphotransferase) domain 1"/>
    <property type="match status" value="1"/>
</dbReference>
<evidence type="ECO:0000313" key="11">
    <source>
        <dbReference type="Proteomes" id="UP000295060"/>
    </source>
</evidence>
<dbReference type="PANTHER" id="PTHR24363">
    <property type="entry name" value="SERINE/THREONINE PROTEIN KINASE"/>
    <property type="match status" value="1"/>
</dbReference>
<dbReference type="Proteomes" id="UP000295060">
    <property type="component" value="Unassembled WGS sequence"/>
</dbReference>
<comment type="caution">
    <text evidence="10">The sequence shown here is derived from an EMBL/GenBank/DDBJ whole genome shotgun (WGS) entry which is preliminary data.</text>
</comment>
<evidence type="ECO:0000256" key="6">
    <source>
        <dbReference type="ARBA" id="ARBA00022840"/>
    </source>
</evidence>
<dbReference type="PANTHER" id="PTHR24363:SF0">
    <property type="entry name" value="SERINE_THREONINE KINASE LIKE DOMAIN CONTAINING 1"/>
    <property type="match status" value="1"/>
</dbReference>
<reference evidence="10 11" key="1">
    <citation type="submission" date="2019-03" db="EMBL/GenBank/DDBJ databases">
        <title>Genomic Encyclopedia of Type Strains, Phase III (KMG-III): the genomes of soil and plant-associated and newly described type strains.</title>
        <authorList>
            <person name="Whitman W."/>
        </authorList>
    </citation>
    <scope>NUCLEOTIDE SEQUENCE [LARGE SCALE GENOMIC DNA]</scope>
    <source>
        <strain evidence="10 11">VKMAc-2574</strain>
    </source>
</reference>
<dbReference type="CDD" id="cd14014">
    <property type="entry name" value="STKc_PknB_like"/>
    <property type="match status" value="1"/>
</dbReference>
<dbReference type="Pfam" id="PF16918">
    <property type="entry name" value="PknG_TPR"/>
    <property type="match status" value="1"/>
</dbReference>
<dbReference type="InterPro" id="IPR000719">
    <property type="entry name" value="Prot_kinase_dom"/>
</dbReference>
<dbReference type="EMBL" id="SODU01000003">
    <property type="protein sequence ID" value="TDW87740.1"/>
    <property type="molecule type" value="Genomic_DNA"/>
</dbReference>
<evidence type="ECO:0000256" key="5">
    <source>
        <dbReference type="ARBA" id="ARBA00022777"/>
    </source>
</evidence>
<sequence>MTTNTACTQPGCTGSIVDGYCDVCGSPAAASAAAPAAAPATGACTQPGCTGTYVDGYCDVCGSPAPDGGTATAAEPDALSTVSTVSRASNRLASTPLGSARAAQAGSKLTRKLGTSSTRLRGARLGAGLTHVPTIPAIDASKAILANPMVPEDRRNCPNCGHPVGRSRNGQPGRTEGFCPNCRNRFSFSPKLQDGDLVGGQYLVRGCLAHGGFGWIYLAQDQNVSNRWVVLKGLLNSEDPDAVAAAIAEQQFLARVEHPLIVEIYNFVTHDGAGYIVMEYVGGTSLKTLLKERMAANNGQYDALPIDQAIAYLLEILPAFSYLHDLGLVYCDFKPDNIIQVGDAVKLIDLGGVRRIDDPDSAIYGTVGFQAPEIAEVGPSVASDIYTLGRTLCVLAMEFRGYQSRYVDTLPPVAEVPLFQKYDSVYRLLAKACAKDPADRFQSADEFRVQLLGVLREVVADKQGVKAAQHSASSLLFGTPGDRAAGLGEAAQPWQQLPSLAPDDSDKMAGWLKTVSVPDPVKRLELLVDAPEQSPQTLLEVAEAALEVGPERYDMVDTAVADLLNEDPWEWRAVWMAGLVALARGDSATAQSAFNAVYGQVPGELAPKLALAIACEHSGEFDVAEGLYLTCARTDANYIAASAFGLTNIRTSRNDVDGALNALDLVPRTSGEYVRARRLRAGVLAGSGRGLPALAQAMDSIATLTIDPVDRANLAANVFRTALAEVQQSGPQEALRIDGRAATETSLRDGLEATYRLLADQAQTRRERIAMVDQANEVRGWTLR</sequence>
<feature type="domain" description="Protein kinase" evidence="9">
    <location>
        <begin position="202"/>
        <end position="452"/>
    </location>
</feature>
<evidence type="ECO:0000256" key="3">
    <source>
        <dbReference type="ARBA" id="ARBA00022679"/>
    </source>
</evidence>
<dbReference type="Gene3D" id="1.25.40.10">
    <property type="entry name" value="Tetratricopeptide repeat domain"/>
    <property type="match status" value="1"/>
</dbReference>
<evidence type="ECO:0000313" key="10">
    <source>
        <dbReference type="EMBL" id="TDW87740.1"/>
    </source>
</evidence>
<comment type="catalytic activity">
    <reaction evidence="8">
        <text>L-seryl-[protein] + ATP = O-phospho-L-seryl-[protein] + ADP + H(+)</text>
        <dbReference type="Rhea" id="RHEA:17989"/>
        <dbReference type="Rhea" id="RHEA-COMP:9863"/>
        <dbReference type="Rhea" id="RHEA-COMP:11604"/>
        <dbReference type="ChEBI" id="CHEBI:15378"/>
        <dbReference type="ChEBI" id="CHEBI:29999"/>
        <dbReference type="ChEBI" id="CHEBI:30616"/>
        <dbReference type="ChEBI" id="CHEBI:83421"/>
        <dbReference type="ChEBI" id="CHEBI:456216"/>
        <dbReference type="EC" id="2.7.11.1"/>
    </reaction>
</comment>
<dbReference type="EC" id="2.7.11.1" evidence="1"/>
<dbReference type="InterPro" id="IPR031636">
    <property type="entry name" value="PknG_TPR"/>
</dbReference>
<proteinExistence type="predicted"/>
<gene>
    <name evidence="10" type="ORF">EV137_5823</name>
</gene>
<dbReference type="GO" id="GO:0016301">
    <property type="term" value="F:kinase activity"/>
    <property type="evidence" value="ECO:0007669"/>
    <property type="project" value="UniProtKB-KW"/>
</dbReference>
<accession>A0ABY2FAW6</accession>
<dbReference type="SUPFAM" id="SSF56112">
    <property type="entry name" value="Protein kinase-like (PK-like)"/>
    <property type="match status" value="1"/>
</dbReference>
<evidence type="ECO:0000256" key="8">
    <source>
        <dbReference type="ARBA" id="ARBA00048679"/>
    </source>
</evidence>
<dbReference type="PROSITE" id="PS50011">
    <property type="entry name" value="PROTEIN_KINASE_DOM"/>
    <property type="match status" value="1"/>
</dbReference>
<dbReference type="Gene3D" id="3.30.200.20">
    <property type="entry name" value="Phosphorylase Kinase, domain 1"/>
    <property type="match status" value="1"/>
</dbReference>
<protein>
    <recommendedName>
        <fullName evidence="1">non-specific serine/threonine protein kinase</fullName>
        <ecNumber evidence="1">2.7.11.1</ecNumber>
    </recommendedName>
</protein>
<dbReference type="InterPro" id="IPR031634">
    <property type="entry name" value="PknG_rubred"/>
</dbReference>
<keyword evidence="6" id="KW-0067">ATP-binding</keyword>
<keyword evidence="5 10" id="KW-0418">Kinase</keyword>
<dbReference type="Pfam" id="PF00069">
    <property type="entry name" value="Pkinase"/>
    <property type="match status" value="1"/>
</dbReference>
<dbReference type="Pfam" id="PF16919">
    <property type="entry name" value="PknG_rubred"/>
    <property type="match status" value="1"/>
</dbReference>
<evidence type="ECO:0000256" key="7">
    <source>
        <dbReference type="ARBA" id="ARBA00047899"/>
    </source>
</evidence>
<organism evidence="10 11">
    <name type="scientific">Kribbella pratensis</name>
    <dbReference type="NCBI Taxonomy" id="2512112"/>
    <lineage>
        <taxon>Bacteria</taxon>
        <taxon>Bacillati</taxon>
        <taxon>Actinomycetota</taxon>
        <taxon>Actinomycetes</taxon>
        <taxon>Propionibacteriales</taxon>
        <taxon>Kribbellaceae</taxon>
        <taxon>Kribbella</taxon>
    </lineage>
</organism>
<evidence type="ECO:0000256" key="4">
    <source>
        <dbReference type="ARBA" id="ARBA00022741"/>
    </source>
</evidence>
<evidence type="ECO:0000256" key="2">
    <source>
        <dbReference type="ARBA" id="ARBA00022527"/>
    </source>
</evidence>
<keyword evidence="4" id="KW-0547">Nucleotide-binding</keyword>
<dbReference type="InterPro" id="IPR011990">
    <property type="entry name" value="TPR-like_helical_dom_sf"/>
</dbReference>
<name>A0ABY2FAW6_9ACTN</name>
<evidence type="ECO:0000256" key="1">
    <source>
        <dbReference type="ARBA" id="ARBA00012513"/>
    </source>
</evidence>
<dbReference type="SUPFAM" id="SSF48452">
    <property type="entry name" value="TPR-like"/>
    <property type="match status" value="1"/>
</dbReference>
<evidence type="ECO:0000259" key="9">
    <source>
        <dbReference type="PROSITE" id="PS50011"/>
    </source>
</evidence>
<keyword evidence="3" id="KW-0808">Transferase</keyword>
<keyword evidence="2" id="KW-0723">Serine/threonine-protein kinase</keyword>
<keyword evidence="11" id="KW-1185">Reference proteome</keyword>